<sequence length="102" mass="11984">MLEQIRKKFNAGKYQITRHCPRRCDSRSISLKEIKEAINKGEVIETYPKDSPYSSCLIAGYVRQNEPLYVLCALGNIVHIITVHWLDPKKWLNPRTRREKKT</sequence>
<reference evidence="1 2" key="1">
    <citation type="submission" date="2017-09" db="EMBL/GenBank/DDBJ databases">
        <title>Depth-based differentiation of microbial function through sediment-hosted aquifers and enrichment of novel symbionts in the deep terrestrial subsurface.</title>
        <authorList>
            <person name="Probst A.J."/>
            <person name="Ladd B."/>
            <person name="Jarett J.K."/>
            <person name="Geller-Mcgrath D.E."/>
            <person name="Sieber C.M."/>
            <person name="Emerson J.B."/>
            <person name="Anantharaman K."/>
            <person name="Thomas B.C."/>
            <person name="Malmstrom R."/>
            <person name="Stieglmeier M."/>
            <person name="Klingl A."/>
            <person name="Woyke T."/>
            <person name="Ryan C.M."/>
            <person name="Banfield J.F."/>
        </authorList>
    </citation>
    <scope>NUCLEOTIDE SEQUENCE [LARGE SCALE GENOMIC DNA]</scope>
    <source>
        <strain evidence="1">CG23_combo_of_CG06-09_8_20_14_all_41_10</strain>
    </source>
</reference>
<dbReference type="AlphaFoldDB" id="A0A2G9YIK5"/>
<evidence type="ECO:0000313" key="2">
    <source>
        <dbReference type="Proteomes" id="UP000231292"/>
    </source>
</evidence>
<proteinExistence type="predicted"/>
<dbReference type="EMBL" id="PCRK01000117">
    <property type="protein sequence ID" value="PIP19077.1"/>
    <property type="molecule type" value="Genomic_DNA"/>
</dbReference>
<dbReference type="Pfam" id="PF14076">
    <property type="entry name" value="DUF4258"/>
    <property type="match status" value="1"/>
</dbReference>
<protein>
    <recommendedName>
        <fullName evidence="3">DUF4258 domain-containing protein</fullName>
    </recommendedName>
</protein>
<comment type="caution">
    <text evidence="1">The sequence shown here is derived from an EMBL/GenBank/DDBJ whole genome shotgun (WGS) entry which is preliminary data.</text>
</comment>
<evidence type="ECO:0008006" key="3">
    <source>
        <dbReference type="Google" id="ProtNLM"/>
    </source>
</evidence>
<accession>A0A2G9YIK5</accession>
<organism evidence="1 2">
    <name type="scientific">Candidatus Sherwoodlollariibacterium unditelluris</name>
    <dbReference type="NCBI Taxonomy" id="1974757"/>
    <lineage>
        <taxon>Bacteria</taxon>
        <taxon>Pseudomonadati</taxon>
        <taxon>Candidatus Omnitrophota</taxon>
        <taxon>Candidatus Sherwoodlollariibacterium</taxon>
    </lineage>
</organism>
<dbReference type="Proteomes" id="UP000231292">
    <property type="component" value="Unassembled WGS sequence"/>
</dbReference>
<evidence type="ECO:0000313" key="1">
    <source>
        <dbReference type="EMBL" id="PIP19077.1"/>
    </source>
</evidence>
<dbReference type="InterPro" id="IPR025354">
    <property type="entry name" value="DUF4258"/>
</dbReference>
<gene>
    <name evidence="1" type="ORF">COX41_04820</name>
</gene>
<name>A0A2G9YIK5_9BACT</name>